<gene>
    <name evidence="2" type="ORF">GA0074692_4900</name>
</gene>
<reference evidence="3" key="1">
    <citation type="submission" date="2016-06" db="EMBL/GenBank/DDBJ databases">
        <authorList>
            <person name="Varghese N."/>
            <person name="Submissions Spin"/>
        </authorList>
    </citation>
    <scope>NUCLEOTIDE SEQUENCE [LARGE SCALE GENOMIC DNA]</scope>
    <source>
        <strain evidence="3">DSM 43817</strain>
    </source>
</reference>
<dbReference type="AlphaFoldDB" id="A0A1C6T8V7"/>
<keyword evidence="1" id="KW-0472">Membrane</keyword>
<protein>
    <recommendedName>
        <fullName evidence="4">SdpI/YhfL protein family protein</fullName>
    </recommendedName>
</protein>
<dbReference type="RefSeq" id="WP_091647799.1">
    <property type="nucleotide sequence ID" value="NZ_FMHW01000002.1"/>
</dbReference>
<feature type="transmembrane region" description="Helical" evidence="1">
    <location>
        <begin position="54"/>
        <end position="72"/>
    </location>
</feature>
<evidence type="ECO:0008006" key="4">
    <source>
        <dbReference type="Google" id="ProtNLM"/>
    </source>
</evidence>
<organism evidence="2 3">
    <name type="scientific">Micromonospora pallida</name>
    <dbReference type="NCBI Taxonomy" id="145854"/>
    <lineage>
        <taxon>Bacteria</taxon>
        <taxon>Bacillati</taxon>
        <taxon>Actinomycetota</taxon>
        <taxon>Actinomycetes</taxon>
        <taxon>Micromonosporales</taxon>
        <taxon>Micromonosporaceae</taxon>
        <taxon>Micromonospora</taxon>
    </lineage>
</organism>
<sequence length="108" mass="11640">MSVTDPDPFWIAFRLVIVALSLAMVVFGARVAASRRFPAAWIRVARLPASQRSQPVRIGGGQALIGASLLIQQAPFLVPMPFPVGFALLVVALLLAGASLGWYLLRRD</sequence>
<dbReference type="Proteomes" id="UP000198959">
    <property type="component" value="Unassembled WGS sequence"/>
</dbReference>
<evidence type="ECO:0000256" key="1">
    <source>
        <dbReference type="SAM" id="Phobius"/>
    </source>
</evidence>
<accession>A0A1C6T8V7</accession>
<keyword evidence="1" id="KW-0812">Transmembrane</keyword>
<evidence type="ECO:0000313" key="2">
    <source>
        <dbReference type="EMBL" id="SCL38107.1"/>
    </source>
</evidence>
<dbReference type="EMBL" id="FMHW01000002">
    <property type="protein sequence ID" value="SCL38107.1"/>
    <property type="molecule type" value="Genomic_DNA"/>
</dbReference>
<name>A0A1C6T8V7_9ACTN</name>
<dbReference type="OrthoDB" id="3400629at2"/>
<evidence type="ECO:0000313" key="3">
    <source>
        <dbReference type="Proteomes" id="UP000198959"/>
    </source>
</evidence>
<proteinExistence type="predicted"/>
<feature type="transmembrane region" description="Helical" evidence="1">
    <location>
        <begin position="12"/>
        <end position="33"/>
    </location>
</feature>
<feature type="transmembrane region" description="Helical" evidence="1">
    <location>
        <begin position="84"/>
        <end position="105"/>
    </location>
</feature>
<keyword evidence="3" id="KW-1185">Reference proteome</keyword>
<keyword evidence="1" id="KW-1133">Transmembrane helix</keyword>